<dbReference type="Pfam" id="PF13469">
    <property type="entry name" value="Sulfotransfer_3"/>
    <property type="match status" value="1"/>
</dbReference>
<keyword evidence="1" id="KW-0175">Coiled coil</keyword>
<dbReference type="EMBL" id="JACRDE010000509">
    <property type="protein sequence ID" value="MBI5251703.1"/>
    <property type="molecule type" value="Genomic_DNA"/>
</dbReference>
<evidence type="ECO:0000313" key="2">
    <source>
        <dbReference type="EMBL" id="MBI5251703.1"/>
    </source>
</evidence>
<dbReference type="Proteomes" id="UP000807825">
    <property type="component" value="Unassembled WGS sequence"/>
</dbReference>
<reference evidence="2" key="1">
    <citation type="submission" date="2020-07" db="EMBL/GenBank/DDBJ databases">
        <title>Huge and variable diversity of episymbiotic CPR bacteria and DPANN archaea in groundwater ecosystems.</title>
        <authorList>
            <person name="He C.Y."/>
            <person name="Keren R."/>
            <person name="Whittaker M."/>
            <person name="Farag I.F."/>
            <person name="Doudna J."/>
            <person name="Cate J.H.D."/>
            <person name="Banfield J.F."/>
        </authorList>
    </citation>
    <scope>NUCLEOTIDE SEQUENCE</scope>
    <source>
        <strain evidence="2">NC_groundwater_1664_Pr3_B-0.1um_52_9</strain>
    </source>
</reference>
<protein>
    <submittedName>
        <fullName evidence="2">Sulfotransferase</fullName>
    </submittedName>
</protein>
<feature type="coiled-coil region" evidence="1">
    <location>
        <begin position="320"/>
        <end position="347"/>
    </location>
</feature>
<sequence>MGWLDERKSRPQVIPGMTLGTLMKVLARNGFCVDPDCLWRLAHLVALGVLNSIYGRCETFFNSEEIDAVQIEQHPLFVIGHWRSGTTHLHNLLSLDDNFNSPTAYQASFPHHFVFSQAGGTIFNWIAPKKRPMDNMAFSSDTPHEDEFALAAHCTISPYMRILFPITGDSAYSELDPERLSRDKLEKWKASIVLFMKKLTLSGSGRIVFKSPPHLGRVATLLEFLPRAQFVHIVRDPYMVYMSTKKLWKDSLGYAHLQVPSQELVDQLILTWYKQLFSLYLRDKDKVPAGQLYEMKFEDLEARPVETLRSMYEELHLPGFDKLEANLVNYLASIKDYRKNVHRLEESDREKVRTHWFDTFERYDYPL</sequence>
<dbReference type="SUPFAM" id="SSF52540">
    <property type="entry name" value="P-loop containing nucleoside triphosphate hydrolases"/>
    <property type="match status" value="1"/>
</dbReference>
<gene>
    <name evidence="2" type="ORF">HY912_19595</name>
</gene>
<comment type="caution">
    <text evidence="2">The sequence shown here is derived from an EMBL/GenBank/DDBJ whole genome shotgun (WGS) entry which is preliminary data.</text>
</comment>
<proteinExistence type="predicted"/>
<organism evidence="2 3">
    <name type="scientific">Desulfomonile tiedjei</name>
    <dbReference type="NCBI Taxonomy" id="2358"/>
    <lineage>
        <taxon>Bacteria</taxon>
        <taxon>Pseudomonadati</taxon>
        <taxon>Thermodesulfobacteriota</taxon>
        <taxon>Desulfomonilia</taxon>
        <taxon>Desulfomonilales</taxon>
        <taxon>Desulfomonilaceae</taxon>
        <taxon>Desulfomonile</taxon>
    </lineage>
</organism>
<dbReference type="Gene3D" id="3.40.50.300">
    <property type="entry name" value="P-loop containing nucleotide triphosphate hydrolases"/>
    <property type="match status" value="1"/>
</dbReference>
<dbReference type="InterPro" id="IPR052736">
    <property type="entry name" value="Stf3_sulfotransferase"/>
</dbReference>
<evidence type="ECO:0000256" key="1">
    <source>
        <dbReference type="SAM" id="Coils"/>
    </source>
</evidence>
<evidence type="ECO:0000313" key="3">
    <source>
        <dbReference type="Proteomes" id="UP000807825"/>
    </source>
</evidence>
<dbReference type="PANTHER" id="PTHR36451:SF1">
    <property type="entry name" value="OMEGA-HYDROXY-BETA-DIHYDROMENAQUINONE-9 SULFOTRANSFERASE STF3"/>
    <property type="match status" value="1"/>
</dbReference>
<dbReference type="InterPro" id="IPR027417">
    <property type="entry name" value="P-loop_NTPase"/>
</dbReference>
<name>A0A9D6V6P7_9BACT</name>
<dbReference type="PANTHER" id="PTHR36451">
    <property type="entry name" value="PAPS-DEPENDENT SULFOTRANSFERASE STF3"/>
    <property type="match status" value="1"/>
</dbReference>
<accession>A0A9D6V6P7</accession>
<dbReference type="AlphaFoldDB" id="A0A9D6V6P7"/>